<dbReference type="PROSITE" id="PS50112">
    <property type="entry name" value="PAS"/>
    <property type="match status" value="2"/>
</dbReference>
<keyword evidence="4" id="KW-0600">Photoreceptor protein</keyword>
<evidence type="ECO:0000256" key="15">
    <source>
        <dbReference type="ARBA" id="ARBA00023026"/>
    </source>
</evidence>
<dbReference type="InterPro" id="IPR013767">
    <property type="entry name" value="PAS_fold"/>
</dbReference>
<keyword evidence="15" id="KW-0843">Virulence</keyword>
<dbReference type="GO" id="GO:0004673">
    <property type="term" value="F:protein histidine kinase activity"/>
    <property type="evidence" value="ECO:0007669"/>
    <property type="project" value="UniProtKB-EC"/>
</dbReference>
<dbReference type="EMBL" id="JACIEE010000017">
    <property type="protein sequence ID" value="MBB3980218.1"/>
    <property type="molecule type" value="Genomic_DNA"/>
</dbReference>
<keyword evidence="12" id="KW-0418">Kinase</keyword>
<comment type="catalytic activity">
    <reaction evidence="1">
        <text>ATP + protein L-histidine = ADP + protein N-phospho-L-histidine.</text>
        <dbReference type="EC" id="2.7.13.3"/>
    </reaction>
</comment>
<keyword evidence="7" id="KW-0285">Flavoprotein</keyword>
<feature type="domain" description="PAC" evidence="18">
    <location>
        <begin position="231"/>
        <end position="283"/>
    </location>
</feature>
<dbReference type="InterPro" id="IPR035965">
    <property type="entry name" value="PAS-like_dom_sf"/>
</dbReference>
<evidence type="ECO:0000256" key="4">
    <source>
        <dbReference type="ARBA" id="ARBA00022543"/>
    </source>
</evidence>
<dbReference type="InterPro" id="IPR000014">
    <property type="entry name" value="PAS"/>
</dbReference>
<evidence type="ECO:0000256" key="9">
    <source>
        <dbReference type="ARBA" id="ARBA00022679"/>
    </source>
</evidence>
<dbReference type="SMART" id="SM00911">
    <property type="entry name" value="HWE_HK"/>
    <property type="match status" value="1"/>
</dbReference>
<accession>A0A7W6DI10</accession>
<evidence type="ECO:0000256" key="16">
    <source>
        <dbReference type="ARBA" id="ARBA00023170"/>
    </source>
</evidence>
<dbReference type="Pfam" id="PF08448">
    <property type="entry name" value="PAS_4"/>
    <property type="match status" value="1"/>
</dbReference>
<keyword evidence="10" id="KW-0677">Repeat</keyword>
<dbReference type="InterPro" id="IPR013656">
    <property type="entry name" value="PAS_4"/>
</dbReference>
<keyword evidence="16" id="KW-0675">Receptor</keyword>
<evidence type="ECO:0000256" key="11">
    <source>
        <dbReference type="ARBA" id="ARBA00022741"/>
    </source>
</evidence>
<keyword evidence="8" id="KW-0288">FMN</keyword>
<evidence type="ECO:0000259" key="17">
    <source>
        <dbReference type="PROSITE" id="PS50112"/>
    </source>
</evidence>
<evidence type="ECO:0000256" key="2">
    <source>
        <dbReference type="ARBA" id="ARBA00012438"/>
    </source>
</evidence>
<evidence type="ECO:0000256" key="3">
    <source>
        <dbReference type="ARBA" id="ARBA00021740"/>
    </source>
</evidence>
<evidence type="ECO:0000256" key="13">
    <source>
        <dbReference type="ARBA" id="ARBA00022840"/>
    </source>
</evidence>
<keyword evidence="11" id="KW-0547">Nucleotide-binding</keyword>
<dbReference type="Gene3D" id="3.30.450.20">
    <property type="entry name" value="PAS domain"/>
    <property type="match status" value="2"/>
</dbReference>
<dbReference type="SUPFAM" id="SSF55785">
    <property type="entry name" value="PYP-like sensor domain (PAS domain)"/>
    <property type="match status" value="2"/>
</dbReference>
<feature type="domain" description="PAC" evidence="18">
    <location>
        <begin position="109"/>
        <end position="161"/>
    </location>
</feature>
<dbReference type="InterPro" id="IPR011102">
    <property type="entry name" value="Sig_transdc_His_kinase_HWE"/>
</dbReference>
<dbReference type="PANTHER" id="PTHR41523:SF8">
    <property type="entry name" value="ETHYLENE RESPONSE SENSOR PROTEIN"/>
    <property type="match status" value="1"/>
</dbReference>
<keyword evidence="20" id="KW-1185">Reference proteome</keyword>
<keyword evidence="5" id="KW-0597">Phosphoprotein</keyword>
<evidence type="ECO:0000256" key="10">
    <source>
        <dbReference type="ARBA" id="ARBA00022737"/>
    </source>
</evidence>
<evidence type="ECO:0000256" key="5">
    <source>
        <dbReference type="ARBA" id="ARBA00022553"/>
    </source>
</evidence>
<evidence type="ECO:0000259" key="18">
    <source>
        <dbReference type="PROSITE" id="PS50113"/>
    </source>
</evidence>
<evidence type="ECO:0000256" key="1">
    <source>
        <dbReference type="ARBA" id="ARBA00000085"/>
    </source>
</evidence>
<dbReference type="NCBIfam" id="TIGR00229">
    <property type="entry name" value="sensory_box"/>
    <property type="match status" value="2"/>
</dbReference>
<dbReference type="SMART" id="SM00086">
    <property type="entry name" value="PAC"/>
    <property type="match status" value="2"/>
</dbReference>
<dbReference type="PROSITE" id="PS50113">
    <property type="entry name" value="PAC"/>
    <property type="match status" value="2"/>
</dbReference>
<dbReference type="InterPro" id="IPR000700">
    <property type="entry name" value="PAS-assoc_C"/>
</dbReference>
<dbReference type="GO" id="GO:0009881">
    <property type="term" value="F:photoreceptor activity"/>
    <property type="evidence" value="ECO:0007669"/>
    <property type="project" value="UniProtKB-KW"/>
</dbReference>
<dbReference type="GO" id="GO:0005524">
    <property type="term" value="F:ATP binding"/>
    <property type="evidence" value="ECO:0007669"/>
    <property type="project" value="UniProtKB-KW"/>
</dbReference>
<feature type="domain" description="PAS" evidence="17">
    <location>
        <begin position="31"/>
        <end position="71"/>
    </location>
</feature>
<dbReference type="Gene3D" id="3.30.565.10">
    <property type="entry name" value="Histidine kinase-like ATPase, C-terminal domain"/>
    <property type="match status" value="1"/>
</dbReference>
<keyword evidence="6" id="KW-0716">Sensory transduction</keyword>
<organism evidence="19 20">
    <name type="scientific">Mycoplana azooxidifex</name>
    <dbReference type="NCBI Taxonomy" id="1636188"/>
    <lineage>
        <taxon>Bacteria</taxon>
        <taxon>Pseudomonadati</taxon>
        <taxon>Pseudomonadota</taxon>
        <taxon>Alphaproteobacteria</taxon>
        <taxon>Hyphomicrobiales</taxon>
        <taxon>Rhizobiaceae</taxon>
        <taxon>Mycoplana</taxon>
    </lineage>
</organism>
<evidence type="ECO:0000313" key="19">
    <source>
        <dbReference type="EMBL" id="MBB3980218.1"/>
    </source>
</evidence>
<evidence type="ECO:0000256" key="7">
    <source>
        <dbReference type="ARBA" id="ARBA00022630"/>
    </source>
</evidence>
<dbReference type="AlphaFoldDB" id="A0A7W6DI10"/>
<dbReference type="Pfam" id="PF07536">
    <property type="entry name" value="HWE_HK"/>
    <property type="match status" value="1"/>
</dbReference>
<reference evidence="19 20" key="1">
    <citation type="submission" date="2020-08" db="EMBL/GenBank/DDBJ databases">
        <title>Genomic Encyclopedia of Type Strains, Phase IV (KMG-IV): sequencing the most valuable type-strain genomes for metagenomic binning, comparative biology and taxonomic classification.</title>
        <authorList>
            <person name="Goeker M."/>
        </authorList>
    </citation>
    <scope>NUCLEOTIDE SEQUENCE [LARGE SCALE GENOMIC DNA]</scope>
    <source>
        <strain evidence="19 20">DSM 100211</strain>
    </source>
</reference>
<dbReference type="RefSeq" id="WP_183808367.1">
    <property type="nucleotide sequence ID" value="NZ_JACIEE010000017.1"/>
</dbReference>
<dbReference type="InterPro" id="IPR036890">
    <property type="entry name" value="HATPase_C_sf"/>
</dbReference>
<keyword evidence="13" id="KW-0067">ATP-binding</keyword>
<evidence type="ECO:0000313" key="20">
    <source>
        <dbReference type="Proteomes" id="UP000574761"/>
    </source>
</evidence>
<dbReference type="Pfam" id="PF00989">
    <property type="entry name" value="PAS"/>
    <property type="match status" value="1"/>
</dbReference>
<dbReference type="Proteomes" id="UP000574761">
    <property type="component" value="Unassembled WGS sequence"/>
</dbReference>
<dbReference type="GO" id="GO:0006355">
    <property type="term" value="P:regulation of DNA-templated transcription"/>
    <property type="evidence" value="ECO:0007669"/>
    <property type="project" value="InterPro"/>
</dbReference>
<evidence type="ECO:0000256" key="6">
    <source>
        <dbReference type="ARBA" id="ARBA00022606"/>
    </source>
</evidence>
<name>A0A7W6DI10_9HYPH</name>
<dbReference type="EC" id="2.7.13.3" evidence="2"/>
<keyword evidence="14" id="KW-0157">Chromophore</keyword>
<gene>
    <name evidence="19" type="ORF">GGQ64_005471</name>
</gene>
<comment type="caution">
    <text evidence="19">The sequence shown here is derived from an EMBL/GenBank/DDBJ whole genome shotgun (WGS) entry which is preliminary data.</text>
</comment>
<evidence type="ECO:0000256" key="14">
    <source>
        <dbReference type="ARBA" id="ARBA00022991"/>
    </source>
</evidence>
<sequence length="487" mass="53175">MSSSLPSRSNAVSDQPEITDAVTALNSATQTSVSAADVLRALPEAVYMTDEAGRITFFNEAAATLWGQRPEIGETEFCGSWKIFWPDGRPLAFAECPMAIALREKRPNRDHEIVVERPDGSRVFALAFPTPLFDIHGQMIGAVNMLVDVGHRSQVFEEAQRFAAIVESSDDAILAKDLDGTIVSWNRGAEKLFGYTAAEIIGKPIATLIPLDRHDEEPNILARIRAGEQIDHYETVRRRKDGSLIEISLSVSPIRNRQGLVVGASKIARDITERRRAEAQQHMLIREMDHRVKNLFTLANSVVSLSARSAITAEELVSDVGSRLKALAQAHALTIAATTDAGSRTEQETTLHTLVRTIIAPYDGRVEHQPTRVNLSGPDVTISGSVVTSFALLLHEFATNAAKYGSLSTVDGCVEITCMHDADMFVLTWSESGGPSVAQTEDGDGFGTLLGRATVRSQLGGEISREWKREGLVIRLAVLFSRLTGRY</sequence>
<proteinExistence type="predicted"/>
<dbReference type="CDD" id="cd00130">
    <property type="entry name" value="PAS"/>
    <property type="match status" value="2"/>
</dbReference>
<dbReference type="SMART" id="SM00091">
    <property type="entry name" value="PAS"/>
    <property type="match status" value="2"/>
</dbReference>
<dbReference type="InterPro" id="IPR001610">
    <property type="entry name" value="PAC"/>
</dbReference>
<dbReference type="PANTHER" id="PTHR41523">
    <property type="entry name" value="TWO-COMPONENT SYSTEM SENSOR PROTEIN"/>
    <property type="match status" value="1"/>
</dbReference>
<keyword evidence="9" id="KW-0808">Transferase</keyword>
<evidence type="ECO:0000256" key="8">
    <source>
        <dbReference type="ARBA" id="ARBA00022643"/>
    </source>
</evidence>
<protein>
    <recommendedName>
        <fullName evidence="3">Blue-light-activated histidine kinase</fullName>
        <ecNumber evidence="2">2.7.13.3</ecNumber>
    </recommendedName>
</protein>
<feature type="domain" description="PAS" evidence="17">
    <location>
        <begin position="158"/>
        <end position="203"/>
    </location>
</feature>
<evidence type="ECO:0000256" key="12">
    <source>
        <dbReference type="ARBA" id="ARBA00022777"/>
    </source>
</evidence>